<reference evidence="1 2" key="1">
    <citation type="journal article" date="2019" name="Sci. Rep.">
        <title>Orb-weaving spider Araneus ventricosus genome elucidates the spidroin gene catalogue.</title>
        <authorList>
            <person name="Kono N."/>
            <person name="Nakamura H."/>
            <person name="Ohtoshi R."/>
            <person name="Moran D.A.P."/>
            <person name="Shinohara A."/>
            <person name="Yoshida Y."/>
            <person name="Fujiwara M."/>
            <person name="Mori M."/>
            <person name="Tomita M."/>
            <person name="Arakawa K."/>
        </authorList>
    </citation>
    <scope>NUCLEOTIDE SEQUENCE [LARGE SCALE GENOMIC DNA]</scope>
</reference>
<organism evidence="1 2">
    <name type="scientific">Araneus ventricosus</name>
    <name type="common">Orbweaver spider</name>
    <name type="synonym">Epeira ventricosa</name>
    <dbReference type="NCBI Taxonomy" id="182803"/>
    <lineage>
        <taxon>Eukaryota</taxon>
        <taxon>Metazoa</taxon>
        <taxon>Ecdysozoa</taxon>
        <taxon>Arthropoda</taxon>
        <taxon>Chelicerata</taxon>
        <taxon>Arachnida</taxon>
        <taxon>Araneae</taxon>
        <taxon>Araneomorphae</taxon>
        <taxon>Entelegynae</taxon>
        <taxon>Araneoidea</taxon>
        <taxon>Araneidae</taxon>
        <taxon>Araneus</taxon>
    </lineage>
</organism>
<evidence type="ECO:0000313" key="2">
    <source>
        <dbReference type="Proteomes" id="UP000499080"/>
    </source>
</evidence>
<dbReference type="AlphaFoldDB" id="A0A4Y2RQK7"/>
<gene>
    <name evidence="1" type="ORF">AVEN_7240_1</name>
</gene>
<dbReference type="EMBL" id="BGPR01146682">
    <property type="protein sequence ID" value="GBN77988.1"/>
    <property type="molecule type" value="Genomic_DNA"/>
</dbReference>
<evidence type="ECO:0000313" key="1">
    <source>
        <dbReference type="EMBL" id="GBN77988.1"/>
    </source>
</evidence>
<accession>A0A4Y2RQK7</accession>
<keyword evidence="2" id="KW-1185">Reference proteome</keyword>
<dbReference type="OrthoDB" id="6459476at2759"/>
<proteinExistence type="predicted"/>
<protein>
    <submittedName>
        <fullName evidence="1">Uncharacterized protein</fullName>
    </submittedName>
</protein>
<sequence>MSNYVKTKIHLSDHQIAKLKSAHKKGEEVSLQIDKTKAPNYDMYLTPTQLTQIGKGKRITISKTQLKKTGGFLPFLAPFIPALIAGAKALALGAASGAAGWGAKKALDKISGSGCEKKPLGKGVYQNWEYPTK</sequence>
<name>A0A4Y2RQK7_ARAVE</name>
<dbReference type="Proteomes" id="UP000499080">
    <property type="component" value="Unassembled WGS sequence"/>
</dbReference>
<comment type="caution">
    <text evidence="1">The sequence shown here is derived from an EMBL/GenBank/DDBJ whole genome shotgun (WGS) entry which is preliminary data.</text>
</comment>